<proteinExistence type="inferred from homology"/>
<evidence type="ECO:0000313" key="4">
    <source>
        <dbReference type="Proteomes" id="UP001500635"/>
    </source>
</evidence>
<evidence type="ECO:0000256" key="1">
    <source>
        <dbReference type="ARBA" id="ARBA00008791"/>
    </source>
</evidence>
<reference evidence="4" key="1">
    <citation type="journal article" date="2019" name="Int. J. Syst. Evol. Microbiol.">
        <title>The Global Catalogue of Microorganisms (GCM) 10K type strain sequencing project: providing services to taxonomists for standard genome sequencing and annotation.</title>
        <authorList>
            <consortium name="The Broad Institute Genomics Platform"/>
            <consortium name="The Broad Institute Genome Sequencing Center for Infectious Disease"/>
            <person name="Wu L."/>
            <person name="Ma J."/>
        </authorList>
    </citation>
    <scope>NUCLEOTIDE SEQUENCE [LARGE SCALE GENOMIC DNA]</scope>
    <source>
        <strain evidence="4">JCM 17688</strain>
    </source>
</reference>
<feature type="domain" description="UspA" evidence="2">
    <location>
        <begin position="1"/>
        <end position="152"/>
    </location>
</feature>
<dbReference type="PANTHER" id="PTHR31964">
    <property type="entry name" value="ADENINE NUCLEOTIDE ALPHA HYDROLASES-LIKE SUPERFAMILY PROTEIN"/>
    <property type="match status" value="1"/>
</dbReference>
<dbReference type="Pfam" id="PF00582">
    <property type="entry name" value="Usp"/>
    <property type="match status" value="1"/>
</dbReference>
<dbReference type="InterPro" id="IPR006015">
    <property type="entry name" value="Universal_stress_UspA"/>
</dbReference>
<dbReference type="InterPro" id="IPR014729">
    <property type="entry name" value="Rossmann-like_a/b/a_fold"/>
</dbReference>
<dbReference type="Proteomes" id="UP001500635">
    <property type="component" value="Unassembled WGS sequence"/>
</dbReference>
<sequence length="160" mass="16711">MIAYDGSEDSRRAVKYAGKFLNRADDTVQAVVVTAWESTIHQASRVSAMSGVMSPGGAEPDYHVVEDAQHAAALKTNRGGVELARAVGLTTTGELVEVASTVWAALVAAAETANADVIVTGSRGETGLKALLHSSTSEHVLKHCKRPVLIVPSGCTDIVE</sequence>
<accession>A0ABP8JXG7</accession>
<gene>
    <name evidence="3" type="ORF">GCM10023147_32860</name>
</gene>
<dbReference type="Gene3D" id="3.40.50.620">
    <property type="entry name" value="HUPs"/>
    <property type="match status" value="1"/>
</dbReference>
<dbReference type="EMBL" id="BAABFR010000056">
    <property type="protein sequence ID" value="GAA4397493.1"/>
    <property type="molecule type" value="Genomic_DNA"/>
</dbReference>
<comment type="caution">
    <text evidence="3">The sequence shown here is derived from an EMBL/GenBank/DDBJ whole genome shotgun (WGS) entry which is preliminary data.</text>
</comment>
<keyword evidence="4" id="KW-1185">Reference proteome</keyword>
<comment type="similarity">
    <text evidence="1">Belongs to the universal stress protein A family.</text>
</comment>
<organism evidence="3 4">
    <name type="scientific">Tsukamurella soli</name>
    <dbReference type="NCBI Taxonomy" id="644556"/>
    <lineage>
        <taxon>Bacteria</taxon>
        <taxon>Bacillati</taxon>
        <taxon>Actinomycetota</taxon>
        <taxon>Actinomycetes</taxon>
        <taxon>Mycobacteriales</taxon>
        <taxon>Tsukamurellaceae</taxon>
        <taxon>Tsukamurella</taxon>
    </lineage>
</organism>
<dbReference type="CDD" id="cd23659">
    <property type="entry name" value="USP_At3g01520-like"/>
    <property type="match status" value="1"/>
</dbReference>
<protein>
    <submittedName>
        <fullName evidence="3">Universal stress protein</fullName>
    </submittedName>
</protein>
<dbReference type="PANTHER" id="PTHR31964:SF113">
    <property type="entry name" value="USPA DOMAIN-CONTAINING PROTEIN"/>
    <property type="match status" value="1"/>
</dbReference>
<dbReference type="InterPro" id="IPR006016">
    <property type="entry name" value="UspA"/>
</dbReference>
<dbReference type="SUPFAM" id="SSF52402">
    <property type="entry name" value="Adenine nucleotide alpha hydrolases-like"/>
    <property type="match status" value="1"/>
</dbReference>
<dbReference type="PRINTS" id="PR01438">
    <property type="entry name" value="UNVRSLSTRESS"/>
</dbReference>
<evidence type="ECO:0000259" key="2">
    <source>
        <dbReference type="Pfam" id="PF00582"/>
    </source>
</evidence>
<evidence type="ECO:0000313" key="3">
    <source>
        <dbReference type="EMBL" id="GAA4397493.1"/>
    </source>
</evidence>
<name>A0ABP8JXG7_9ACTN</name>